<dbReference type="AlphaFoldDB" id="A0A2H0VJL0"/>
<sequence length="251" mass="27082">MNQQEAMRIGGGMLGRVRKALYDFTQVGVTPKAVEFKARQLIKAEGGELSFTKVPGYHWATCININEGIVHGIPISDVPFADGDLVTVDVGVYSHGYHTDAAFSKVVGTSTVAKDRFIKAGLEGLENAIATVKPGNRIGDISEAMESTLLKYDYKATRELTGHGVGKELHEDPMISNVVLGPREKTPLIKLGQTLAIEIIYAQGKPALVLEEDGWTISTKDGKLSAVQEETVVVNEDGCSILTVPTLFQIV</sequence>
<keyword evidence="3 6" id="KW-0645">Protease</keyword>
<comment type="caution">
    <text evidence="8">The sequence shown here is derived from an EMBL/GenBank/DDBJ whole genome shotgun (WGS) entry which is preliminary data.</text>
</comment>
<dbReference type="InterPro" id="IPR002467">
    <property type="entry name" value="Pept_M24A_MAP1"/>
</dbReference>
<comment type="function">
    <text evidence="1">Removes the N-terminal methionine from nascent proteins. The N-terminal methionine is often cleaved when the second residue in the primary sequence is small and uncharged (Met-Ala-, Cys, Gly, Pro, Ser, Thr, or Val). Requires deformylation of the N(alpha)-formylated initiator methionine before it can be hydrolyzed.</text>
</comment>
<reference evidence="9" key="1">
    <citation type="submission" date="2017-09" db="EMBL/GenBank/DDBJ databases">
        <title>Depth-based differentiation of microbial function through sediment-hosted aquifers and enrichment of novel symbionts in the deep terrestrial subsurface.</title>
        <authorList>
            <person name="Probst A.J."/>
            <person name="Ladd B."/>
            <person name="Jarett J.K."/>
            <person name="Geller-Mcgrath D.E."/>
            <person name="Sieber C.M.K."/>
            <person name="Emerson J.B."/>
            <person name="Anantharaman K."/>
            <person name="Thomas B.C."/>
            <person name="Malmstrom R."/>
            <person name="Stieglmeier M."/>
            <person name="Klingl A."/>
            <person name="Woyke T."/>
            <person name="Ryan C.M."/>
            <person name="Banfield J.F."/>
        </authorList>
    </citation>
    <scope>NUCLEOTIDE SEQUENCE [LARGE SCALE GENOMIC DNA]</scope>
</reference>
<comment type="catalytic activity">
    <reaction evidence="6">
        <text>Release of N-terminal amino acids, preferentially methionine, from peptides and arylamides.</text>
        <dbReference type="EC" id="3.4.11.18"/>
    </reaction>
</comment>
<evidence type="ECO:0000313" key="8">
    <source>
        <dbReference type="EMBL" id="PIR99294.1"/>
    </source>
</evidence>
<gene>
    <name evidence="8" type="primary">map</name>
    <name evidence="8" type="ORF">COT87_00210</name>
</gene>
<protein>
    <recommendedName>
        <fullName evidence="6">Methionine aminopeptidase</fullName>
        <ecNumber evidence="6">3.4.11.18</ecNumber>
    </recommendedName>
</protein>
<dbReference type="PRINTS" id="PR00599">
    <property type="entry name" value="MAPEPTIDASE"/>
</dbReference>
<keyword evidence="2 6" id="KW-0031">Aminopeptidase</keyword>
<dbReference type="GO" id="GO:0006508">
    <property type="term" value="P:proteolysis"/>
    <property type="evidence" value="ECO:0007669"/>
    <property type="project" value="UniProtKB-KW"/>
</dbReference>
<evidence type="ECO:0000256" key="1">
    <source>
        <dbReference type="ARBA" id="ARBA00002521"/>
    </source>
</evidence>
<evidence type="ECO:0000313" key="9">
    <source>
        <dbReference type="Proteomes" id="UP000230796"/>
    </source>
</evidence>
<dbReference type="PANTHER" id="PTHR43330:SF27">
    <property type="entry name" value="METHIONINE AMINOPEPTIDASE"/>
    <property type="match status" value="1"/>
</dbReference>
<evidence type="ECO:0000256" key="6">
    <source>
        <dbReference type="RuleBase" id="RU003653"/>
    </source>
</evidence>
<dbReference type="Gene3D" id="3.90.230.10">
    <property type="entry name" value="Creatinase/methionine aminopeptidase superfamily"/>
    <property type="match status" value="1"/>
</dbReference>
<evidence type="ECO:0000256" key="4">
    <source>
        <dbReference type="ARBA" id="ARBA00022723"/>
    </source>
</evidence>
<dbReference type="InterPro" id="IPR036005">
    <property type="entry name" value="Creatinase/aminopeptidase-like"/>
</dbReference>
<dbReference type="GO" id="GO:0070006">
    <property type="term" value="F:metalloaminopeptidase activity"/>
    <property type="evidence" value="ECO:0007669"/>
    <property type="project" value="InterPro"/>
</dbReference>
<dbReference type="InterPro" id="IPR000994">
    <property type="entry name" value="Pept_M24"/>
</dbReference>
<dbReference type="Proteomes" id="UP000230796">
    <property type="component" value="Unassembled WGS sequence"/>
</dbReference>
<dbReference type="GO" id="GO:0046872">
    <property type="term" value="F:metal ion binding"/>
    <property type="evidence" value="ECO:0007669"/>
    <property type="project" value="UniProtKB-KW"/>
</dbReference>
<dbReference type="Pfam" id="PF00557">
    <property type="entry name" value="Peptidase_M24"/>
    <property type="match status" value="1"/>
</dbReference>
<dbReference type="SUPFAM" id="SSF55920">
    <property type="entry name" value="Creatinase/aminopeptidase"/>
    <property type="match status" value="1"/>
</dbReference>
<dbReference type="EMBL" id="PFAF01000002">
    <property type="protein sequence ID" value="PIR99294.1"/>
    <property type="molecule type" value="Genomic_DNA"/>
</dbReference>
<dbReference type="NCBIfam" id="TIGR00500">
    <property type="entry name" value="met_pdase_I"/>
    <property type="match status" value="1"/>
</dbReference>
<feature type="domain" description="Peptidase M24" evidence="7">
    <location>
        <begin position="5"/>
        <end position="236"/>
    </location>
</feature>
<keyword evidence="4 6" id="KW-0479">Metal-binding</keyword>
<keyword evidence="5" id="KW-0378">Hydrolase</keyword>
<evidence type="ECO:0000256" key="3">
    <source>
        <dbReference type="ARBA" id="ARBA00022670"/>
    </source>
</evidence>
<proteinExistence type="inferred from homology"/>
<organism evidence="8 9">
    <name type="scientific">Candidatus Collierbacteria bacterium CG10_big_fil_rev_8_21_14_0_10_44_9</name>
    <dbReference type="NCBI Taxonomy" id="1974535"/>
    <lineage>
        <taxon>Bacteria</taxon>
        <taxon>Candidatus Collieribacteriota</taxon>
    </lineage>
</organism>
<accession>A0A2H0VJL0</accession>
<dbReference type="InterPro" id="IPR001714">
    <property type="entry name" value="Pept_M24_MAP"/>
</dbReference>
<comment type="cofactor">
    <cofactor evidence="6">
        <name>Co(2+)</name>
        <dbReference type="ChEBI" id="CHEBI:48828"/>
    </cofactor>
    <cofactor evidence="6">
        <name>Zn(2+)</name>
        <dbReference type="ChEBI" id="CHEBI:29105"/>
    </cofactor>
    <cofactor evidence="6">
        <name>Mn(2+)</name>
        <dbReference type="ChEBI" id="CHEBI:29035"/>
    </cofactor>
    <cofactor evidence="6">
        <name>Fe(2+)</name>
        <dbReference type="ChEBI" id="CHEBI:29033"/>
    </cofactor>
    <text evidence="6">Binds 2 divalent metal cations per subunit. Has a high-affinity and a low affinity metal-binding site. The true nature of the physiological cofactor is under debate. The enzyme is active with cobalt, zinc, manganese or divalent iron ions.</text>
</comment>
<dbReference type="GO" id="GO:0004239">
    <property type="term" value="F:initiator methionyl aminopeptidase activity"/>
    <property type="evidence" value="ECO:0007669"/>
    <property type="project" value="UniProtKB-EC"/>
</dbReference>
<comment type="similarity">
    <text evidence="6">Belongs to the peptidase M24A family.</text>
</comment>
<evidence type="ECO:0000256" key="2">
    <source>
        <dbReference type="ARBA" id="ARBA00022438"/>
    </source>
</evidence>
<evidence type="ECO:0000259" key="7">
    <source>
        <dbReference type="Pfam" id="PF00557"/>
    </source>
</evidence>
<dbReference type="PANTHER" id="PTHR43330">
    <property type="entry name" value="METHIONINE AMINOPEPTIDASE"/>
    <property type="match status" value="1"/>
</dbReference>
<dbReference type="EC" id="3.4.11.18" evidence="6"/>
<evidence type="ECO:0000256" key="5">
    <source>
        <dbReference type="ARBA" id="ARBA00022801"/>
    </source>
</evidence>
<dbReference type="GO" id="GO:0005829">
    <property type="term" value="C:cytosol"/>
    <property type="evidence" value="ECO:0007669"/>
    <property type="project" value="TreeGrafter"/>
</dbReference>
<name>A0A2H0VJL0_9BACT</name>